<keyword evidence="7 10" id="KW-0067">ATP-binding</keyword>
<sequence length="300" mass="34287">MLNTLYVILGPTGVGKTELGIHVAHALGCAVISCDSRQIFRELKIGTASPDERQLAAVKHYFIGTKSIFDHYSAGQYELDALPVIENEIALYGNALMVGGSMLYVDAVCRGIDDIPAVDSEVREEVRRLYEDEGIEGIRRRLRMLDPQHYMEVDLKNAKRMMHAIEVCIMTGGTFSSLRTNSVKRRPFRIVKIGLTLEREALYDRINARVLKMMEQGLEDEARRYYAYRHLNALNTVGYKELFDYFDGSCTLDFAVGKIQQNTRKYAKKQITWFKKDDSVRWFAPDMTDAVIDYVRETDA</sequence>
<comment type="cofactor">
    <cofactor evidence="1 10">
        <name>Mg(2+)</name>
        <dbReference type="ChEBI" id="CHEBI:18420"/>
    </cofactor>
</comment>
<dbReference type="Gene3D" id="1.10.20.140">
    <property type="match status" value="1"/>
</dbReference>
<evidence type="ECO:0000256" key="8">
    <source>
        <dbReference type="ARBA" id="ARBA00022842"/>
    </source>
</evidence>
<keyword evidence="6 10" id="KW-0547">Nucleotide-binding</keyword>
<reference evidence="14" key="1">
    <citation type="submission" date="2020-10" db="EMBL/GenBank/DDBJ databases">
        <authorList>
            <person name="Gilroy R."/>
        </authorList>
    </citation>
    <scope>NUCLEOTIDE SEQUENCE</scope>
    <source>
        <strain evidence="14">3924</strain>
    </source>
</reference>
<feature type="site" description="Interaction with substrate tRNA" evidence="10">
    <location>
        <position position="123"/>
    </location>
</feature>
<evidence type="ECO:0000256" key="7">
    <source>
        <dbReference type="ARBA" id="ARBA00022840"/>
    </source>
</evidence>
<evidence type="ECO:0000256" key="4">
    <source>
        <dbReference type="ARBA" id="ARBA00022679"/>
    </source>
</evidence>
<dbReference type="AlphaFoldDB" id="A0A940DJW5"/>
<dbReference type="GO" id="GO:0052381">
    <property type="term" value="F:tRNA dimethylallyltransferase activity"/>
    <property type="evidence" value="ECO:0007669"/>
    <property type="project" value="UniProtKB-UniRule"/>
</dbReference>
<organism evidence="14 15">
    <name type="scientific">Candidatus Aphodosoma intestinipullorum</name>
    <dbReference type="NCBI Taxonomy" id="2840674"/>
    <lineage>
        <taxon>Bacteria</taxon>
        <taxon>Pseudomonadati</taxon>
        <taxon>Bacteroidota</taxon>
        <taxon>Bacteroidia</taxon>
        <taxon>Bacteroidales</taxon>
        <taxon>Candidatus Aphodosoma</taxon>
    </lineage>
</organism>
<dbReference type="InterPro" id="IPR027417">
    <property type="entry name" value="P-loop_NTPase"/>
</dbReference>
<dbReference type="PANTHER" id="PTHR11088:SF60">
    <property type="entry name" value="TRNA DIMETHYLALLYLTRANSFERASE"/>
    <property type="match status" value="1"/>
</dbReference>
<dbReference type="Gene3D" id="3.40.50.300">
    <property type="entry name" value="P-loop containing nucleotide triphosphate hydrolases"/>
    <property type="match status" value="1"/>
</dbReference>
<dbReference type="HAMAP" id="MF_00185">
    <property type="entry name" value="IPP_trans"/>
    <property type="match status" value="1"/>
</dbReference>
<dbReference type="Proteomes" id="UP000712007">
    <property type="component" value="Unassembled WGS sequence"/>
</dbReference>
<evidence type="ECO:0000256" key="12">
    <source>
        <dbReference type="RuleBase" id="RU003784"/>
    </source>
</evidence>
<comment type="function">
    <text evidence="2 10 12">Catalyzes the transfer of a dimethylallyl group onto the adenine at position 37 in tRNAs that read codons beginning with uridine, leading to the formation of N6-(dimethylallyl)adenosine (i(6)A).</text>
</comment>
<gene>
    <name evidence="10 14" type="primary">miaA</name>
    <name evidence="14" type="ORF">IAC51_03985</name>
</gene>
<evidence type="ECO:0000256" key="10">
    <source>
        <dbReference type="HAMAP-Rule" id="MF_00185"/>
    </source>
</evidence>
<dbReference type="NCBIfam" id="TIGR00174">
    <property type="entry name" value="miaA"/>
    <property type="match status" value="1"/>
</dbReference>
<dbReference type="SUPFAM" id="SSF52540">
    <property type="entry name" value="P-loop containing nucleoside triphosphate hydrolases"/>
    <property type="match status" value="2"/>
</dbReference>
<evidence type="ECO:0000313" key="15">
    <source>
        <dbReference type="Proteomes" id="UP000712007"/>
    </source>
</evidence>
<dbReference type="PANTHER" id="PTHR11088">
    <property type="entry name" value="TRNA DIMETHYLALLYLTRANSFERASE"/>
    <property type="match status" value="1"/>
</dbReference>
<comment type="catalytic activity">
    <reaction evidence="9 10 11">
        <text>adenosine(37) in tRNA + dimethylallyl diphosphate = N(6)-dimethylallyladenosine(37) in tRNA + diphosphate</text>
        <dbReference type="Rhea" id="RHEA:26482"/>
        <dbReference type="Rhea" id="RHEA-COMP:10162"/>
        <dbReference type="Rhea" id="RHEA-COMP:10375"/>
        <dbReference type="ChEBI" id="CHEBI:33019"/>
        <dbReference type="ChEBI" id="CHEBI:57623"/>
        <dbReference type="ChEBI" id="CHEBI:74411"/>
        <dbReference type="ChEBI" id="CHEBI:74415"/>
        <dbReference type="EC" id="2.5.1.75"/>
    </reaction>
</comment>
<evidence type="ECO:0000256" key="6">
    <source>
        <dbReference type="ARBA" id="ARBA00022741"/>
    </source>
</evidence>
<comment type="caution">
    <text evidence="10">Lacks conserved residue(s) required for the propagation of feature annotation.</text>
</comment>
<evidence type="ECO:0000256" key="9">
    <source>
        <dbReference type="ARBA" id="ARBA00049563"/>
    </source>
</evidence>
<evidence type="ECO:0000256" key="13">
    <source>
        <dbReference type="RuleBase" id="RU003785"/>
    </source>
</evidence>
<protein>
    <recommendedName>
        <fullName evidence="10">tRNA dimethylallyltransferase</fullName>
        <ecNumber evidence="10">2.5.1.75</ecNumber>
    </recommendedName>
    <alternativeName>
        <fullName evidence="10">Dimethylallyl diphosphate:tRNA dimethylallyltransferase</fullName>
        <shortName evidence="10">DMAPP:tRNA dimethylallyltransferase</shortName>
        <shortName evidence="10">DMATase</shortName>
    </alternativeName>
    <alternativeName>
        <fullName evidence="10">Isopentenyl-diphosphate:tRNA isopentenyltransferase</fullName>
        <shortName evidence="10">IPP transferase</shortName>
        <shortName evidence="10">IPPT</shortName>
        <shortName evidence="10">IPTase</shortName>
    </alternativeName>
</protein>
<keyword evidence="4 10" id="KW-0808">Transferase</keyword>
<name>A0A940DJW5_9BACT</name>
<dbReference type="Pfam" id="PF01715">
    <property type="entry name" value="IPPT"/>
    <property type="match status" value="1"/>
</dbReference>
<dbReference type="GO" id="GO:0005524">
    <property type="term" value="F:ATP binding"/>
    <property type="evidence" value="ECO:0007669"/>
    <property type="project" value="UniProtKB-UniRule"/>
</dbReference>
<dbReference type="InterPro" id="IPR018022">
    <property type="entry name" value="IPT"/>
</dbReference>
<comment type="similarity">
    <text evidence="3 10 13">Belongs to the IPP transferase family.</text>
</comment>
<dbReference type="EMBL" id="JADIMV010000067">
    <property type="protein sequence ID" value="MBO8439791.1"/>
    <property type="molecule type" value="Genomic_DNA"/>
</dbReference>
<comment type="caution">
    <text evidence="14">The sequence shown here is derived from an EMBL/GenBank/DDBJ whole genome shotgun (WGS) entry which is preliminary data.</text>
</comment>
<evidence type="ECO:0000256" key="11">
    <source>
        <dbReference type="RuleBase" id="RU003783"/>
    </source>
</evidence>
<keyword evidence="5 10" id="KW-0819">tRNA processing</keyword>
<evidence type="ECO:0000256" key="1">
    <source>
        <dbReference type="ARBA" id="ARBA00001946"/>
    </source>
</evidence>
<evidence type="ECO:0000256" key="5">
    <source>
        <dbReference type="ARBA" id="ARBA00022694"/>
    </source>
</evidence>
<reference evidence="14" key="2">
    <citation type="journal article" date="2021" name="PeerJ">
        <title>Extensive microbial diversity within the chicken gut microbiome revealed by metagenomics and culture.</title>
        <authorList>
            <person name="Gilroy R."/>
            <person name="Ravi A."/>
            <person name="Getino M."/>
            <person name="Pursley I."/>
            <person name="Horton D.L."/>
            <person name="Alikhan N.F."/>
            <person name="Baker D."/>
            <person name="Gharbi K."/>
            <person name="Hall N."/>
            <person name="Watson M."/>
            <person name="Adriaenssens E.M."/>
            <person name="Foster-Nyarko E."/>
            <person name="Jarju S."/>
            <person name="Secka A."/>
            <person name="Antonio M."/>
            <person name="Oren A."/>
            <person name="Chaudhuri R.R."/>
            <person name="La Ragione R."/>
            <person name="Hildebrand F."/>
            <person name="Pallen M.J."/>
        </authorList>
    </citation>
    <scope>NUCLEOTIDE SEQUENCE</scope>
    <source>
        <strain evidence="14">3924</strain>
    </source>
</reference>
<keyword evidence="8 10" id="KW-0460">Magnesium</keyword>
<evidence type="ECO:0000313" key="14">
    <source>
        <dbReference type="EMBL" id="MBO8439791.1"/>
    </source>
</evidence>
<accession>A0A940DJW5</accession>
<feature type="binding site" evidence="10">
    <location>
        <begin position="12"/>
        <end position="17"/>
    </location>
    <ligand>
        <name>substrate</name>
    </ligand>
</feature>
<feature type="site" description="Interaction with substrate tRNA" evidence="10">
    <location>
        <position position="101"/>
    </location>
</feature>
<dbReference type="EC" id="2.5.1.75" evidence="10"/>
<evidence type="ECO:0000256" key="2">
    <source>
        <dbReference type="ARBA" id="ARBA00003213"/>
    </source>
</evidence>
<comment type="subunit">
    <text evidence="10">Monomer.</text>
</comment>
<dbReference type="GO" id="GO:0006400">
    <property type="term" value="P:tRNA modification"/>
    <property type="evidence" value="ECO:0007669"/>
    <property type="project" value="TreeGrafter"/>
</dbReference>
<evidence type="ECO:0000256" key="3">
    <source>
        <dbReference type="ARBA" id="ARBA00005842"/>
    </source>
</evidence>
<dbReference type="InterPro" id="IPR039657">
    <property type="entry name" value="Dimethylallyltransferase"/>
</dbReference>
<feature type="binding site" evidence="10">
    <location>
        <begin position="10"/>
        <end position="17"/>
    </location>
    <ligand>
        <name>ATP</name>
        <dbReference type="ChEBI" id="CHEBI:30616"/>
    </ligand>
</feature>
<feature type="region of interest" description="Interaction with substrate tRNA" evidence="10">
    <location>
        <begin position="35"/>
        <end position="38"/>
    </location>
</feature>
<proteinExistence type="inferred from homology"/>